<feature type="compositionally biased region" description="Basic and acidic residues" evidence="1">
    <location>
        <begin position="1"/>
        <end position="13"/>
    </location>
</feature>
<evidence type="ECO:0000256" key="1">
    <source>
        <dbReference type="SAM" id="MobiDB-lite"/>
    </source>
</evidence>
<gene>
    <name evidence="2" type="ORF">M378DRAFT_169164</name>
</gene>
<accession>A0A0C2WDV6</accession>
<dbReference type="AlphaFoldDB" id="A0A0C2WDV6"/>
<feature type="region of interest" description="Disordered" evidence="1">
    <location>
        <begin position="1"/>
        <end position="27"/>
    </location>
</feature>
<dbReference type="HOGENOM" id="CLU_2372339_0_0_1"/>
<keyword evidence="3" id="KW-1185">Reference proteome</keyword>
<sequence length="95" mass="10832">MYNRYDNRQRASENPETQRMPPLSLQNKERSNALQLMLQMLRSGSKTEACGSKTIRGQLIVFGHSKLGKCVDLCNDATKYETLKGHAHECLQDTF</sequence>
<evidence type="ECO:0000313" key="2">
    <source>
        <dbReference type="EMBL" id="KIL59517.1"/>
    </source>
</evidence>
<evidence type="ECO:0000313" key="3">
    <source>
        <dbReference type="Proteomes" id="UP000054549"/>
    </source>
</evidence>
<proteinExistence type="predicted"/>
<dbReference type="InParanoid" id="A0A0C2WDV6"/>
<organism evidence="2 3">
    <name type="scientific">Amanita muscaria (strain Koide BX008)</name>
    <dbReference type="NCBI Taxonomy" id="946122"/>
    <lineage>
        <taxon>Eukaryota</taxon>
        <taxon>Fungi</taxon>
        <taxon>Dikarya</taxon>
        <taxon>Basidiomycota</taxon>
        <taxon>Agaricomycotina</taxon>
        <taxon>Agaricomycetes</taxon>
        <taxon>Agaricomycetidae</taxon>
        <taxon>Agaricales</taxon>
        <taxon>Pluteineae</taxon>
        <taxon>Amanitaceae</taxon>
        <taxon>Amanita</taxon>
    </lineage>
</organism>
<dbReference type="EMBL" id="KN818314">
    <property type="protein sequence ID" value="KIL59517.1"/>
    <property type="molecule type" value="Genomic_DNA"/>
</dbReference>
<dbReference type="Proteomes" id="UP000054549">
    <property type="component" value="Unassembled WGS sequence"/>
</dbReference>
<reference evidence="2 3" key="1">
    <citation type="submission" date="2014-04" db="EMBL/GenBank/DDBJ databases">
        <title>Evolutionary Origins and Diversification of the Mycorrhizal Mutualists.</title>
        <authorList>
            <consortium name="DOE Joint Genome Institute"/>
            <consortium name="Mycorrhizal Genomics Consortium"/>
            <person name="Kohler A."/>
            <person name="Kuo A."/>
            <person name="Nagy L.G."/>
            <person name="Floudas D."/>
            <person name="Copeland A."/>
            <person name="Barry K.W."/>
            <person name="Cichocki N."/>
            <person name="Veneault-Fourrey C."/>
            <person name="LaButti K."/>
            <person name="Lindquist E.A."/>
            <person name="Lipzen A."/>
            <person name="Lundell T."/>
            <person name="Morin E."/>
            <person name="Murat C."/>
            <person name="Riley R."/>
            <person name="Ohm R."/>
            <person name="Sun H."/>
            <person name="Tunlid A."/>
            <person name="Henrissat B."/>
            <person name="Grigoriev I.V."/>
            <person name="Hibbett D.S."/>
            <person name="Martin F."/>
        </authorList>
    </citation>
    <scope>NUCLEOTIDE SEQUENCE [LARGE SCALE GENOMIC DNA]</scope>
    <source>
        <strain evidence="2 3">Koide BX008</strain>
    </source>
</reference>
<name>A0A0C2WDV6_AMAMK</name>
<protein>
    <submittedName>
        <fullName evidence="2">Uncharacterized protein</fullName>
    </submittedName>
</protein>